<proteinExistence type="predicted"/>
<evidence type="ECO:0000313" key="3">
    <source>
        <dbReference type="EMBL" id="KAF5372989.1"/>
    </source>
</evidence>
<protein>
    <recommendedName>
        <fullName evidence="2">DUF6534 domain-containing protein</fullName>
    </recommendedName>
</protein>
<feature type="transmembrane region" description="Helical" evidence="1">
    <location>
        <begin position="163"/>
        <end position="186"/>
    </location>
</feature>
<keyword evidence="1" id="KW-1133">Transmembrane helix</keyword>
<dbReference type="PANTHER" id="PTHR40465">
    <property type="entry name" value="CHROMOSOME 1, WHOLE GENOME SHOTGUN SEQUENCE"/>
    <property type="match status" value="1"/>
</dbReference>
<organism evidence="3 4">
    <name type="scientific">Tetrapyrgos nigripes</name>
    <dbReference type="NCBI Taxonomy" id="182062"/>
    <lineage>
        <taxon>Eukaryota</taxon>
        <taxon>Fungi</taxon>
        <taxon>Dikarya</taxon>
        <taxon>Basidiomycota</taxon>
        <taxon>Agaricomycotina</taxon>
        <taxon>Agaricomycetes</taxon>
        <taxon>Agaricomycetidae</taxon>
        <taxon>Agaricales</taxon>
        <taxon>Marasmiineae</taxon>
        <taxon>Marasmiaceae</taxon>
        <taxon>Tetrapyrgos</taxon>
    </lineage>
</organism>
<feature type="domain" description="DUF6534" evidence="2">
    <location>
        <begin position="209"/>
        <end position="294"/>
    </location>
</feature>
<keyword evidence="4" id="KW-1185">Reference proteome</keyword>
<evidence type="ECO:0000313" key="4">
    <source>
        <dbReference type="Proteomes" id="UP000559256"/>
    </source>
</evidence>
<keyword evidence="1" id="KW-0472">Membrane</keyword>
<keyword evidence="1" id="KW-0812">Transmembrane</keyword>
<feature type="transmembrane region" description="Helical" evidence="1">
    <location>
        <begin position="88"/>
        <end position="109"/>
    </location>
</feature>
<accession>A0A8H5GXW4</accession>
<comment type="caution">
    <text evidence="3">The sequence shown here is derived from an EMBL/GenBank/DDBJ whole genome shotgun (WGS) entry which is preliminary data.</text>
</comment>
<sequence length="369" mass="42557">MRTPLLDGILIANGRDRTAWSSRLPTFNSKYNYNRSYKFQRSVFSKRTSVWEKTKWVYTMRLLATVLNTHVARAAFRYFKNYPSDKPILKVLVGVSLFTGGVMQFAGYTEVYLYMITHWGDQDYLERQWWPVQVFLVSSAITVMIVQFFLIHRHWNLSRNVPISVVLSVLVLTAFSGSISVATVIVKHPRFEQRHFIRVPVFVWLLAQSVTDIAIAAALVVQLNTLTTLSQEAESIVRRLVRQSIQTGSITSCLALSTLIVYIFHETSNIETALTWILTPLYLATLFANLNSRQVDRSSNSRGLDDLESSPRLDVNKRLSLMSFQGEFKNAYMAQSVQPTYSRSRSYTQKYAKLYGCHEYHWKFGNIRK</sequence>
<feature type="transmembrane region" description="Helical" evidence="1">
    <location>
        <begin position="201"/>
        <end position="223"/>
    </location>
</feature>
<evidence type="ECO:0000256" key="1">
    <source>
        <dbReference type="SAM" id="Phobius"/>
    </source>
</evidence>
<reference evidence="3 4" key="1">
    <citation type="journal article" date="2020" name="ISME J.">
        <title>Uncovering the hidden diversity of litter-decomposition mechanisms in mushroom-forming fungi.</title>
        <authorList>
            <person name="Floudas D."/>
            <person name="Bentzer J."/>
            <person name="Ahren D."/>
            <person name="Johansson T."/>
            <person name="Persson P."/>
            <person name="Tunlid A."/>
        </authorList>
    </citation>
    <scope>NUCLEOTIDE SEQUENCE [LARGE SCALE GENOMIC DNA]</scope>
    <source>
        <strain evidence="3 4">CBS 291.85</strain>
    </source>
</reference>
<name>A0A8H5GXW4_9AGAR</name>
<dbReference type="OrthoDB" id="3203775at2759"/>
<feature type="transmembrane region" description="Helical" evidence="1">
    <location>
        <begin position="270"/>
        <end position="290"/>
    </location>
</feature>
<dbReference type="AlphaFoldDB" id="A0A8H5GXW4"/>
<feature type="transmembrane region" description="Helical" evidence="1">
    <location>
        <begin position="129"/>
        <end position="151"/>
    </location>
</feature>
<gene>
    <name evidence="3" type="ORF">D9758_001662</name>
</gene>
<dbReference type="Proteomes" id="UP000559256">
    <property type="component" value="Unassembled WGS sequence"/>
</dbReference>
<dbReference type="InterPro" id="IPR045339">
    <property type="entry name" value="DUF6534"/>
</dbReference>
<evidence type="ECO:0000259" key="2">
    <source>
        <dbReference type="Pfam" id="PF20152"/>
    </source>
</evidence>
<feature type="transmembrane region" description="Helical" evidence="1">
    <location>
        <begin position="244"/>
        <end position="264"/>
    </location>
</feature>
<dbReference type="Pfam" id="PF20152">
    <property type="entry name" value="DUF6534"/>
    <property type="match status" value="1"/>
</dbReference>
<dbReference type="EMBL" id="JAACJM010000004">
    <property type="protein sequence ID" value="KAF5372989.1"/>
    <property type="molecule type" value="Genomic_DNA"/>
</dbReference>
<dbReference type="PANTHER" id="PTHR40465:SF1">
    <property type="entry name" value="DUF6534 DOMAIN-CONTAINING PROTEIN"/>
    <property type="match status" value="1"/>
</dbReference>